<proteinExistence type="predicted"/>
<accession>A0A4E0QYV0</accession>
<name>A0A4E0QYV0_FASHE</name>
<keyword evidence="1" id="KW-0378">Hydrolase</keyword>
<organism evidence="1 2">
    <name type="scientific">Fasciola hepatica</name>
    <name type="common">Liver fluke</name>
    <dbReference type="NCBI Taxonomy" id="6192"/>
    <lineage>
        <taxon>Eukaryota</taxon>
        <taxon>Metazoa</taxon>
        <taxon>Spiralia</taxon>
        <taxon>Lophotrochozoa</taxon>
        <taxon>Platyhelminthes</taxon>
        <taxon>Trematoda</taxon>
        <taxon>Digenea</taxon>
        <taxon>Plagiorchiida</taxon>
        <taxon>Echinostomata</taxon>
        <taxon>Echinostomatoidea</taxon>
        <taxon>Fasciolidae</taxon>
        <taxon>Fasciola</taxon>
    </lineage>
</organism>
<evidence type="ECO:0000313" key="1">
    <source>
        <dbReference type="EMBL" id="THD18481.1"/>
    </source>
</evidence>
<reference evidence="1" key="1">
    <citation type="submission" date="2019-03" db="EMBL/GenBank/DDBJ databases">
        <title>Improved annotation for the trematode Fasciola hepatica.</title>
        <authorList>
            <person name="Choi Y.-J."/>
            <person name="Martin J."/>
            <person name="Mitreva M."/>
        </authorList>
    </citation>
    <scope>NUCLEOTIDE SEQUENCE [LARGE SCALE GENOMIC DNA]</scope>
</reference>
<feature type="non-terminal residue" evidence="1">
    <location>
        <position position="1"/>
    </location>
</feature>
<protein>
    <submittedName>
        <fullName evidence="1">Ubiquitin carboxyl terminal hydrolase 5</fullName>
    </submittedName>
</protein>
<gene>
    <name evidence="1" type="ORF">D915_011023</name>
</gene>
<keyword evidence="2" id="KW-1185">Reference proteome</keyword>
<dbReference type="Proteomes" id="UP000230066">
    <property type="component" value="Unassembled WGS sequence"/>
</dbReference>
<dbReference type="GO" id="GO:0016787">
    <property type="term" value="F:hydrolase activity"/>
    <property type="evidence" value="ECO:0007669"/>
    <property type="project" value="UniProtKB-KW"/>
</dbReference>
<dbReference type="AlphaFoldDB" id="A0A4E0QYV0"/>
<dbReference type="EMBL" id="JXXN02011038">
    <property type="protein sequence ID" value="THD18481.1"/>
    <property type="molecule type" value="Genomic_DNA"/>
</dbReference>
<evidence type="ECO:0000313" key="2">
    <source>
        <dbReference type="Proteomes" id="UP000230066"/>
    </source>
</evidence>
<sequence>AGSRPTKVALGVPGGFELPQDRYTVTEHWALVNLQDGTRLELPTPADTPKEDTSHLKDLNLPSRLATAINVIQRAESAILVEERASGVEAWEEENMRLISSHAMNLKQLDNGVRIAPS</sequence>
<comment type="caution">
    <text evidence="1">The sequence shown here is derived from an EMBL/GenBank/DDBJ whole genome shotgun (WGS) entry which is preliminary data.</text>
</comment>